<dbReference type="Proteomes" id="UP000095280">
    <property type="component" value="Unplaced"/>
</dbReference>
<evidence type="ECO:0000256" key="1">
    <source>
        <dbReference type="ARBA" id="ARBA00009636"/>
    </source>
</evidence>
<comment type="similarity">
    <text evidence="1">Belongs to the tubulin family.</text>
</comment>
<dbReference type="SUPFAM" id="SSF55307">
    <property type="entry name" value="Tubulin C-terminal domain-like"/>
    <property type="match status" value="1"/>
</dbReference>
<dbReference type="Gene3D" id="3.40.50.1440">
    <property type="entry name" value="Tubulin/FtsZ, GTPase domain"/>
    <property type="match status" value="1"/>
</dbReference>
<dbReference type="InterPro" id="IPR003008">
    <property type="entry name" value="Tubulin_FtsZ_GTPase"/>
</dbReference>
<dbReference type="WBParaSite" id="maker-unitig_39736-snap-gene-0.2-mRNA-1">
    <property type="protein sequence ID" value="maker-unitig_39736-snap-gene-0.2-mRNA-1"/>
    <property type="gene ID" value="maker-unitig_39736-snap-gene-0.2"/>
</dbReference>
<evidence type="ECO:0000313" key="7">
    <source>
        <dbReference type="Proteomes" id="UP000095280"/>
    </source>
</evidence>
<evidence type="ECO:0000259" key="6">
    <source>
        <dbReference type="Pfam" id="PF00091"/>
    </source>
</evidence>
<reference evidence="8" key="1">
    <citation type="submission" date="2016-11" db="UniProtKB">
        <authorList>
            <consortium name="WormBaseParasite"/>
        </authorList>
    </citation>
    <scope>IDENTIFICATION</scope>
</reference>
<evidence type="ECO:0000256" key="2">
    <source>
        <dbReference type="ARBA" id="ARBA00022701"/>
    </source>
</evidence>
<evidence type="ECO:0000256" key="4">
    <source>
        <dbReference type="ARBA" id="ARBA00023134"/>
    </source>
</evidence>
<dbReference type="PRINTS" id="PR01161">
    <property type="entry name" value="TUBULIN"/>
</dbReference>
<dbReference type="GO" id="GO:0005874">
    <property type="term" value="C:microtubule"/>
    <property type="evidence" value="ECO:0007669"/>
    <property type="project" value="UniProtKB-KW"/>
</dbReference>
<feature type="region of interest" description="Disordered" evidence="5">
    <location>
        <begin position="85"/>
        <end position="108"/>
    </location>
</feature>
<dbReference type="InterPro" id="IPR036525">
    <property type="entry name" value="Tubulin/FtsZ_GTPase_sf"/>
</dbReference>
<keyword evidence="4" id="KW-0342">GTP-binding</keyword>
<dbReference type="PRINTS" id="PR01519">
    <property type="entry name" value="EPSLNTUBULIN"/>
</dbReference>
<dbReference type="InterPro" id="IPR004057">
    <property type="entry name" value="Epsilon_tubulin"/>
</dbReference>
<dbReference type="Pfam" id="PF00091">
    <property type="entry name" value="Tubulin"/>
    <property type="match status" value="1"/>
</dbReference>
<sequence>LREADAFQKVSLSTRRPVYYDPFSSFGPCYDSGKASATLEDTQLLSEQVPPGCTLDYRPEHPPGGDHFAFHFLAAYARDHPDLSPASPLEASLQGSSSTSDAAEIGQAGAGERAGLRRRLGAALTGWLADFLGKSTMRTSAWCLLLFGALLCGASCRAVANWRSRLAGLTAPPAPGRTWRVHRLVAEFSRQLFGRSNKEGFAEKNAQNSCLYFLFRRYPAASVIGTLSILGTRFYFSKYKCVGYSRGPGSTHPPCWRPTTCAGMKAAATAHLGAQIPTSRKLPPCDATTIDGKTVVYCTRRPLNLDPNNVNGPTTRYPRIFYNKFDATCLAGACVLRDMRLRRQGGASTRPASPDALGAVHSAEAASAAELGMQIPQTQSIVVQVGQCGNQIGSRFWDLALREHASVSRRGDFDDSLGTFFRQQPGEGQALKARAVLVDMEEGVVGELLKGRLRGVFDHSALITDVSGSGNNWGCRALRIRPQARGRPSESHSEMGAACLAVRHSLQRLGTGWPGTPSSAAAGASIPEVYRFVTAVYPSEDDDVITSPYNSVLAMRCLTDYADWRYAHRQCLSGWHRASGCRTLGPHRCRSSAAAGAAAKALTSTPTPTLSRRTPRPFDAMNSIVANLLLNLTASARFSGTLNVDLNEISMNLVPFPRLHYCWAAQSPLSPPCRPGGRIRHSTSRSGKEDSVVLGRAAIASLPGLRPPAAGRIDLSDVRRCVDRLEIGWHSRTGMPGDCWIDRALRRAPGWAGSLRAAQSGQQHCHWGQPAPAARGQVQPAL</sequence>
<organism evidence="7 8">
    <name type="scientific">Macrostomum lignano</name>
    <dbReference type="NCBI Taxonomy" id="282301"/>
    <lineage>
        <taxon>Eukaryota</taxon>
        <taxon>Metazoa</taxon>
        <taxon>Spiralia</taxon>
        <taxon>Lophotrochozoa</taxon>
        <taxon>Platyhelminthes</taxon>
        <taxon>Rhabditophora</taxon>
        <taxon>Macrostomorpha</taxon>
        <taxon>Macrostomida</taxon>
        <taxon>Macrostomidae</taxon>
        <taxon>Macrostomum</taxon>
    </lineage>
</organism>
<keyword evidence="3" id="KW-0547">Nucleotide-binding</keyword>
<evidence type="ECO:0000313" key="8">
    <source>
        <dbReference type="WBParaSite" id="maker-unitig_39736-snap-gene-0.2-mRNA-1"/>
    </source>
</evidence>
<accession>A0A1I8FLX4</accession>
<dbReference type="SUPFAM" id="SSF52490">
    <property type="entry name" value="Tubulin nucleotide-binding domain-like"/>
    <property type="match status" value="1"/>
</dbReference>
<keyword evidence="2" id="KW-0493">Microtubule</keyword>
<evidence type="ECO:0000256" key="5">
    <source>
        <dbReference type="SAM" id="MobiDB-lite"/>
    </source>
</evidence>
<dbReference type="GO" id="GO:0007017">
    <property type="term" value="P:microtubule-based process"/>
    <property type="evidence" value="ECO:0007669"/>
    <property type="project" value="InterPro"/>
</dbReference>
<protein>
    <submittedName>
        <fullName evidence="8">Tubulin domain-containing protein</fullName>
    </submittedName>
</protein>
<keyword evidence="7" id="KW-1185">Reference proteome</keyword>
<feature type="domain" description="Tubulin/FtsZ GTPase" evidence="6">
    <location>
        <begin position="381"/>
        <end position="563"/>
    </location>
</feature>
<dbReference type="PANTHER" id="PTHR11588">
    <property type="entry name" value="TUBULIN"/>
    <property type="match status" value="1"/>
</dbReference>
<dbReference type="InterPro" id="IPR008280">
    <property type="entry name" value="Tub_FtsZ_C"/>
</dbReference>
<name>A0A1I8FLX4_9PLAT</name>
<evidence type="ECO:0000256" key="3">
    <source>
        <dbReference type="ARBA" id="ARBA00022741"/>
    </source>
</evidence>
<dbReference type="GO" id="GO:0005525">
    <property type="term" value="F:GTP binding"/>
    <property type="evidence" value="ECO:0007669"/>
    <property type="project" value="UniProtKB-KW"/>
</dbReference>
<dbReference type="InterPro" id="IPR000217">
    <property type="entry name" value="Tubulin"/>
</dbReference>
<proteinExistence type="inferred from homology"/>
<dbReference type="AlphaFoldDB" id="A0A1I8FLX4"/>